<dbReference type="AlphaFoldDB" id="A0A6A4Q2V1"/>
<gene>
    <name evidence="2" type="ORF">Lalb_Chr08g0232031</name>
</gene>
<dbReference type="PANTHER" id="PTHR36810">
    <property type="entry name" value="BNACNNG47150D PROTEIN"/>
    <property type="match status" value="1"/>
</dbReference>
<dbReference type="EMBL" id="WOCE01000008">
    <property type="protein sequence ID" value="KAE9608110.1"/>
    <property type="molecule type" value="Genomic_DNA"/>
</dbReference>
<proteinExistence type="predicted"/>
<organism evidence="2 3">
    <name type="scientific">Lupinus albus</name>
    <name type="common">White lupine</name>
    <name type="synonym">Lupinus termis</name>
    <dbReference type="NCBI Taxonomy" id="3870"/>
    <lineage>
        <taxon>Eukaryota</taxon>
        <taxon>Viridiplantae</taxon>
        <taxon>Streptophyta</taxon>
        <taxon>Embryophyta</taxon>
        <taxon>Tracheophyta</taxon>
        <taxon>Spermatophyta</taxon>
        <taxon>Magnoliopsida</taxon>
        <taxon>eudicotyledons</taxon>
        <taxon>Gunneridae</taxon>
        <taxon>Pentapetalae</taxon>
        <taxon>rosids</taxon>
        <taxon>fabids</taxon>
        <taxon>Fabales</taxon>
        <taxon>Fabaceae</taxon>
        <taxon>Papilionoideae</taxon>
        <taxon>50 kb inversion clade</taxon>
        <taxon>genistoids sensu lato</taxon>
        <taxon>core genistoids</taxon>
        <taxon>Genisteae</taxon>
        <taxon>Lupinus</taxon>
    </lineage>
</organism>
<keyword evidence="1" id="KW-0812">Transmembrane</keyword>
<evidence type="ECO:0000313" key="2">
    <source>
        <dbReference type="EMBL" id="KAE9608110.1"/>
    </source>
</evidence>
<feature type="transmembrane region" description="Helical" evidence="1">
    <location>
        <begin position="64"/>
        <end position="82"/>
    </location>
</feature>
<evidence type="ECO:0000256" key="1">
    <source>
        <dbReference type="SAM" id="Phobius"/>
    </source>
</evidence>
<dbReference type="Proteomes" id="UP000447434">
    <property type="component" value="Chromosome 8"/>
</dbReference>
<sequence length="106" mass="12341">MFIIIYMLLEALLYALPYLKCKYEAYVLSETEGGKYEKIQEIGQSKTNNSIDNGNENENSGGPISQVIKVAIIIGFGILVFFTRQRNTRYENWMFSFLNFIIYIYI</sequence>
<reference evidence="3" key="1">
    <citation type="journal article" date="2020" name="Nat. Commun.">
        <title>Genome sequence of the cluster root forming white lupin.</title>
        <authorList>
            <person name="Hufnagel B."/>
            <person name="Marques A."/>
            <person name="Soriano A."/>
            <person name="Marques L."/>
            <person name="Divol F."/>
            <person name="Doumas P."/>
            <person name="Sallet E."/>
            <person name="Mancinotti D."/>
            <person name="Carrere S."/>
            <person name="Marande W."/>
            <person name="Arribat S."/>
            <person name="Keller J."/>
            <person name="Huneau C."/>
            <person name="Blein T."/>
            <person name="Aime D."/>
            <person name="Laguerre M."/>
            <person name="Taylor J."/>
            <person name="Schubert V."/>
            <person name="Nelson M."/>
            <person name="Geu-Flores F."/>
            <person name="Crespi M."/>
            <person name="Gallardo-Guerrero K."/>
            <person name="Delaux P.-M."/>
            <person name="Salse J."/>
            <person name="Berges H."/>
            <person name="Guyot R."/>
            <person name="Gouzy J."/>
            <person name="Peret B."/>
        </authorList>
    </citation>
    <scope>NUCLEOTIDE SEQUENCE [LARGE SCALE GENOMIC DNA]</scope>
    <source>
        <strain evidence="3">cv. Amiga</strain>
    </source>
</reference>
<protein>
    <submittedName>
        <fullName evidence="2">Uncharacterized protein</fullName>
    </submittedName>
</protein>
<dbReference type="PANTHER" id="PTHR36810:SF1">
    <property type="entry name" value="OS05G0232200 PROTEIN"/>
    <property type="match status" value="1"/>
</dbReference>
<keyword evidence="3" id="KW-1185">Reference proteome</keyword>
<evidence type="ECO:0000313" key="3">
    <source>
        <dbReference type="Proteomes" id="UP000447434"/>
    </source>
</evidence>
<keyword evidence="1" id="KW-1133">Transmembrane helix</keyword>
<keyword evidence="1" id="KW-0472">Membrane</keyword>
<comment type="caution">
    <text evidence="2">The sequence shown here is derived from an EMBL/GenBank/DDBJ whole genome shotgun (WGS) entry which is preliminary data.</text>
</comment>
<accession>A0A6A4Q2V1</accession>
<name>A0A6A4Q2V1_LUPAL</name>